<dbReference type="Pfam" id="PF12697">
    <property type="entry name" value="Abhydrolase_6"/>
    <property type="match status" value="1"/>
</dbReference>
<dbReference type="GO" id="GO:0016787">
    <property type="term" value="F:hydrolase activity"/>
    <property type="evidence" value="ECO:0007669"/>
    <property type="project" value="UniProtKB-KW"/>
</dbReference>
<keyword evidence="1 3" id="KW-0378">Hydrolase</keyword>
<evidence type="ECO:0000259" key="2">
    <source>
        <dbReference type="Pfam" id="PF12697"/>
    </source>
</evidence>
<dbReference type="GO" id="GO:0016020">
    <property type="term" value="C:membrane"/>
    <property type="evidence" value="ECO:0007669"/>
    <property type="project" value="TreeGrafter"/>
</dbReference>
<dbReference type="PRINTS" id="PR00111">
    <property type="entry name" value="ABHYDROLASE"/>
</dbReference>
<organism evidence="3 4">
    <name type="scientific">Chelatococcus reniformis</name>
    <dbReference type="NCBI Taxonomy" id="1494448"/>
    <lineage>
        <taxon>Bacteria</taxon>
        <taxon>Pseudomonadati</taxon>
        <taxon>Pseudomonadota</taxon>
        <taxon>Alphaproteobacteria</taxon>
        <taxon>Hyphomicrobiales</taxon>
        <taxon>Chelatococcaceae</taxon>
        <taxon>Chelatococcus</taxon>
    </lineage>
</organism>
<dbReference type="Proteomes" id="UP000637002">
    <property type="component" value="Unassembled WGS sequence"/>
</dbReference>
<protein>
    <submittedName>
        <fullName evidence="3">Hydrolase</fullName>
    </submittedName>
</protein>
<name>A0A916XGQ8_9HYPH</name>
<evidence type="ECO:0000256" key="1">
    <source>
        <dbReference type="ARBA" id="ARBA00022801"/>
    </source>
</evidence>
<dbReference type="InterPro" id="IPR000073">
    <property type="entry name" value="AB_hydrolase_1"/>
</dbReference>
<dbReference type="PANTHER" id="PTHR43798">
    <property type="entry name" value="MONOACYLGLYCEROL LIPASE"/>
    <property type="match status" value="1"/>
</dbReference>
<evidence type="ECO:0000313" key="3">
    <source>
        <dbReference type="EMBL" id="GGC72310.1"/>
    </source>
</evidence>
<proteinExistence type="predicted"/>
<evidence type="ECO:0000313" key="4">
    <source>
        <dbReference type="Proteomes" id="UP000637002"/>
    </source>
</evidence>
<feature type="domain" description="AB hydrolase-1" evidence="2">
    <location>
        <begin position="26"/>
        <end position="251"/>
    </location>
</feature>
<dbReference type="SUPFAM" id="SSF53474">
    <property type="entry name" value="alpha/beta-Hydrolases"/>
    <property type="match status" value="1"/>
</dbReference>
<dbReference type="RefSeq" id="WP_188610331.1">
    <property type="nucleotide sequence ID" value="NZ_BMGG01000006.1"/>
</dbReference>
<gene>
    <name evidence="3" type="ORF">GCM10010994_33400</name>
</gene>
<accession>A0A916XGQ8</accession>
<dbReference type="EMBL" id="BMGG01000006">
    <property type="protein sequence ID" value="GGC72310.1"/>
    <property type="molecule type" value="Genomic_DNA"/>
</dbReference>
<dbReference type="Gene3D" id="3.40.50.1820">
    <property type="entry name" value="alpha/beta hydrolase"/>
    <property type="match status" value="1"/>
</dbReference>
<dbReference type="PANTHER" id="PTHR43798:SF31">
    <property type="entry name" value="AB HYDROLASE SUPERFAMILY PROTEIN YCLE"/>
    <property type="match status" value="1"/>
</dbReference>
<dbReference type="InterPro" id="IPR050266">
    <property type="entry name" value="AB_hydrolase_sf"/>
</dbReference>
<reference evidence="3" key="1">
    <citation type="journal article" date="2014" name="Int. J. Syst. Evol. Microbiol.">
        <title>Complete genome sequence of Corynebacterium casei LMG S-19264T (=DSM 44701T), isolated from a smear-ripened cheese.</title>
        <authorList>
            <consortium name="US DOE Joint Genome Institute (JGI-PGF)"/>
            <person name="Walter F."/>
            <person name="Albersmeier A."/>
            <person name="Kalinowski J."/>
            <person name="Ruckert C."/>
        </authorList>
    </citation>
    <scope>NUCLEOTIDE SEQUENCE</scope>
    <source>
        <strain evidence="3">CGMCC 1.12919</strain>
    </source>
</reference>
<dbReference type="InterPro" id="IPR029058">
    <property type="entry name" value="AB_hydrolase_fold"/>
</dbReference>
<reference evidence="3" key="2">
    <citation type="submission" date="2020-09" db="EMBL/GenBank/DDBJ databases">
        <authorList>
            <person name="Sun Q."/>
            <person name="Zhou Y."/>
        </authorList>
    </citation>
    <scope>NUCLEOTIDE SEQUENCE</scope>
    <source>
        <strain evidence="3">CGMCC 1.12919</strain>
    </source>
</reference>
<keyword evidence="4" id="KW-1185">Reference proteome</keyword>
<sequence>MQIVLETIGTTPVRSWTGGQGAPLFYLHGFEQHPGAASFLRRLTEDRAVRAPEHPGFGRSGGFEALVDISDLVLHYRAVIEAAAAQHGSVDLVGHSLGGMFAAEIAAFCPDLVRKLVLVAPYGLWLDEAPLPDPFAITLPELTKAKWSDPEAWTAREPNGFAAGDAPSYDAYRQQNLGAATKYMWPIPDRGLARRLPRVRAQTLIIYGADDRLVPPVYADAFSRLLPNARSVILPRCGHLPMIEAEDAFLAEVRSFLG</sequence>
<dbReference type="AlphaFoldDB" id="A0A916XGQ8"/>
<comment type="caution">
    <text evidence="3">The sequence shown here is derived from an EMBL/GenBank/DDBJ whole genome shotgun (WGS) entry which is preliminary data.</text>
</comment>